<feature type="region of interest" description="Disordered" evidence="1">
    <location>
        <begin position="152"/>
        <end position="176"/>
    </location>
</feature>
<dbReference type="AlphaFoldDB" id="A0AAD8J132"/>
<evidence type="ECO:0000313" key="3">
    <source>
        <dbReference type="EMBL" id="KAK1395376.1"/>
    </source>
</evidence>
<evidence type="ECO:0000259" key="2">
    <source>
        <dbReference type="Pfam" id="PF13963"/>
    </source>
</evidence>
<evidence type="ECO:0000256" key="1">
    <source>
        <dbReference type="SAM" id="MobiDB-lite"/>
    </source>
</evidence>
<dbReference type="Proteomes" id="UP001237642">
    <property type="component" value="Unassembled WGS sequence"/>
</dbReference>
<name>A0AAD8J132_9APIA</name>
<keyword evidence="4" id="KW-1185">Reference proteome</keyword>
<comment type="caution">
    <text evidence="3">The sequence shown here is derived from an EMBL/GenBank/DDBJ whole genome shotgun (WGS) entry which is preliminary data.</text>
</comment>
<dbReference type="InterPro" id="IPR029480">
    <property type="entry name" value="Transpos_assoc"/>
</dbReference>
<sequence length="176" mass="19956">MTSDRSWVGRYRYDESKYLTEEYKNGVDSFLKFAIDHLKNEDEGLIRCPCQKCGNEYYKDPSDVRLDLYLHGIMQWYTRWDLHGEKEPQFETGTSSGNVGYNDDNMYDFVLFLAASSYSTLSHENGGTVLSTQPSAAIDHEVPKWGVRIRKLKPLDSSPPAPKVGPPRGNTPGTGH</sequence>
<organism evidence="3 4">
    <name type="scientific">Heracleum sosnowskyi</name>
    <dbReference type="NCBI Taxonomy" id="360622"/>
    <lineage>
        <taxon>Eukaryota</taxon>
        <taxon>Viridiplantae</taxon>
        <taxon>Streptophyta</taxon>
        <taxon>Embryophyta</taxon>
        <taxon>Tracheophyta</taxon>
        <taxon>Spermatophyta</taxon>
        <taxon>Magnoliopsida</taxon>
        <taxon>eudicotyledons</taxon>
        <taxon>Gunneridae</taxon>
        <taxon>Pentapetalae</taxon>
        <taxon>asterids</taxon>
        <taxon>campanulids</taxon>
        <taxon>Apiales</taxon>
        <taxon>Apiaceae</taxon>
        <taxon>Apioideae</taxon>
        <taxon>apioid superclade</taxon>
        <taxon>Tordylieae</taxon>
        <taxon>Tordyliinae</taxon>
        <taxon>Heracleum</taxon>
    </lineage>
</organism>
<accession>A0AAD8J132</accession>
<protein>
    <recommendedName>
        <fullName evidence="2">Transposase-associated domain-containing protein</fullName>
    </recommendedName>
</protein>
<proteinExistence type="predicted"/>
<evidence type="ECO:0000313" key="4">
    <source>
        <dbReference type="Proteomes" id="UP001237642"/>
    </source>
</evidence>
<reference evidence="3" key="1">
    <citation type="submission" date="2023-02" db="EMBL/GenBank/DDBJ databases">
        <title>Genome of toxic invasive species Heracleum sosnowskyi carries increased number of genes despite the absence of recent whole-genome duplications.</title>
        <authorList>
            <person name="Schelkunov M."/>
            <person name="Shtratnikova V."/>
            <person name="Makarenko M."/>
            <person name="Klepikova A."/>
            <person name="Omelchenko D."/>
            <person name="Novikova G."/>
            <person name="Obukhova E."/>
            <person name="Bogdanov V."/>
            <person name="Penin A."/>
            <person name="Logacheva M."/>
        </authorList>
    </citation>
    <scope>NUCLEOTIDE SEQUENCE</scope>
    <source>
        <strain evidence="3">Hsosn_3</strain>
        <tissue evidence="3">Leaf</tissue>
    </source>
</reference>
<dbReference type="EMBL" id="JAUIZM010000003">
    <property type="protein sequence ID" value="KAK1395376.1"/>
    <property type="molecule type" value="Genomic_DNA"/>
</dbReference>
<gene>
    <name evidence="3" type="ORF">POM88_014432</name>
</gene>
<feature type="domain" description="Transposase-associated" evidence="2">
    <location>
        <begin position="6"/>
        <end position="85"/>
    </location>
</feature>
<dbReference type="Pfam" id="PF13963">
    <property type="entry name" value="Transpos_assoc"/>
    <property type="match status" value="1"/>
</dbReference>
<reference evidence="3" key="2">
    <citation type="submission" date="2023-05" db="EMBL/GenBank/DDBJ databases">
        <authorList>
            <person name="Schelkunov M.I."/>
        </authorList>
    </citation>
    <scope>NUCLEOTIDE SEQUENCE</scope>
    <source>
        <strain evidence="3">Hsosn_3</strain>
        <tissue evidence="3">Leaf</tissue>
    </source>
</reference>